<sequence>MICLYEFKKSLNMVTEDEWVAYVKVALRPDHHDYTAVDEAIAKLRVDTSLPVAGSRMGKLRADMHELLDENNVEAAMLEKKQKKLVVGLVNGLGRDGFRQAAALSLAATALRGEPEIVEEDELNQMATSLEVKKHNKEEVVAALRAAPDKALANGMTSHLYDRLRWILERYVDSFRVALDDDPPVKVPPLRVRLKPNTRPVKAKLRRYPPWYEVLLEDHVQQLLETGLVKINPYSRWVVPKKITELRMTVDHRAANALTDPLVWPLPDLESDLSKVEGSEIYFDADVLYCFYQLPLHSMSQDMFTIVTKLGMVTPTRVSMGARDSLDAPEHTTLHGLDIFVQLATVGWTAKPDAAVQHIKQALLDMIPLAHSRLEDDAVLYTDASLDHWGAAVLQLPQGQLDHPLSEQELRPVAFICGSVKGASSRWAIIEKEAFAIVEPCKRLS</sequence>
<dbReference type="OrthoDB" id="128765at2759"/>
<proteinExistence type="predicted"/>
<feature type="domain" description="Reverse transcriptase/retrotransposon-derived protein RNase H-like" evidence="1">
    <location>
        <begin position="348"/>
        <end position="443"/>
    </location>
</feature>
<dbReference type="Pfam" id="PF17919">
    <property type="entry name" value="RT_RNaseH_2"/>
    <property type="match status" value="1"/>
</dbReference>
<reference evidence="2" key="1">
    <citation type="submission" date="2023-04" db="EMBL/GenBank/DDBJ databases">
        <title>Phytophthora fragariaefolia NBRC 109709.</title>
        <authorList>
            <person name="Ichikawa N."/>
            <person name="Sato H."/>
            <person name="Tonouchi N."/>
        </authorList>
    </citation>
    <scope>NUCLEOTIDE SEQUENCE</scope>
    <source>
        <strain evidence="2">NBRC 109709</strain>
    </source>
</reference>
<dbReference type="Gene3D" id="3.30.70.270">
    <property type="match status" value="1"/>
</dbReference>
<evidence type="ECO:0000313" key="2">
    <source>
        <dbReference type="EMBL" id="GMF50149.1"/>
    </source>
</evidence>
<dbReference type="InterPro" id="IPR043128">
    <property type="entry name" value="Rev_trsase/Diguanyl_cyclase"/>
</dbReference>
<organism evidence="2 3">
    <name type="scientific">Phytophthora fragariaefolia</name>
    <dbReference type="NCBI Taxonomy" id="1490495"/>
    <lineage>
        <taxon>Eukaryota</taxon>
        <taxon>Sar</taxon>
        <taxon>Stramenopiles</taxon>
        <taxon>Oomycota</taxon>
        <taxon>Peronosporomycetes</taxon>
        <taxon>Peronosporales</taxon>
        <taxon>Peronosporaceae</taxon>
        <taxon>Phytophthora</taxon>
    </lineage>
</organism>
<dbReference type="InterPro" id="IPR043502">
    <property type="entry name" value="DNA/RNA_pol_sf"/>
</dbReference>
<keyword evidence="3" id="KW-1185">Reference proteome</keyword>
<dbReference type="InterPro" id="IPR041577">
    <property type="entry name" value="RT_RNaseH_2"/>
</dbReference>
<protein>
    <submittedName>
        <fullName evidence="2">Unnamed protein product</fullName>
    </submittedName>
</protein>
<dbReference type="SUPFAM" id="SSF56672">
    <property type="entry name" value="DNA/RNA polymerases"/>
    <property type="match status" value="1"/>
</dbReference>
<dbReference type="InterPro" id="IPR051320">
    <property type="entry name" value="Viral_Replic_Matur_Polypro"/>
</dbReference>
<dbReference type="AlphaFoldDB" id="A0A9W6Y0W6"/>
<comment type="caution">
    <text evidence="2">The sequence shown here is derived from an EMBL/GenBank/DDBJ whole genome shotgun (WGS) entry which is preliminary data.</text>
</comment>
<dbReference type="EMBL" id="BSXT01002655">
    <property type="protein sequence ID" value="GMF50149.1"/>
    <property type="molecule type" value="Genomic_DNA"/>
</dbReference>
<dbReference type="PANTHER" id="PTHR33064:SF37">
    <property type="entry name" value="RIBONUCLEASE H"/>
    <property type="match status" value="1"/>
</dbReference>
<name>A0A9W6Y0W6_9STRA</name>
<evidence type="ECO:0000313" key="3">
    <source>
        <dbReference type="Proteomes" id="UP001165121"/>
    </source>
</evidence>
<accession>A0A9W6Y0W6</accession>
<evidence type="ECO:0000259" key="1">
    <source>
        <dbReference type="Pfam" id="PF17919"/>
    </source>
</evidence>
<dbReference type="PANTHER" id="PTHR33064">
    <property type="entry name" value="POL PROTEIN"/>
    <property type="match status" value="1"/>
</dbReference>
<gene>
    <name evidence="2" type="ORF">Pfra01_001994600</name>
</gene>
<dbReference type="Gene3D" id="3.10.10.10">
    <property type="entry name" value="HIV Type 1 Reverse Transcriptase, subunit A, domain 1"/>
    <property type="match status" value="1"/>
</dbReference>
<dbReference type="Proteomes" id="UP001165121">
    <property type="component" value="Unassembled WGS sequence"/>
</dbReference>